<dbReference type="RefSeq" id="WP_253966705.1">
    <property type="nucleotide sequence ID" value="NZ_JAMFTH010000001.1"/>
</dbReference>
<dbReference type="PANTHER" id="PTHR47870:SF4">
    <property type="entry name" value="CYTOCHROME C-TYPE BIOGENESIS PROTEIN CYCH"/>
    <property type="match status" value="1"/>
</dbReference>
<comment type="caution">
    <text evidence="9">The sequence shown here is derived from an EMBL/GenBank/DDBJ whole genome shotgun (WGS) entry which is preliminary data.</text>
</comment>
<keyword evidence="6" id="KW-0472">Membrane</keyword>
<feature type="domain" description="Cytochrome c-type biogenesis protein H TPR" evidence="8">
    <location>
        <begin position="137"/>
        <end position="269"/>
    </location>
</feature>
<keyword evidence="2" id="KW-0677">Repeat</keyword>
<dbReference type="Pfam" id="PF23892">
    <property type="entry name" value="Ig_CycH"/>
    <property type="match status" value="1"/>
</dbReference>
<dbReference type="Proteomes" id="UP001139319">
    <property type="component" value="Unassembled WGS sequence"/>
</dbReference>
<reference evidence="9" key="2">
    <citation type="submission" date="2023-01" db="EMBL/GenBank/DDBJ databases">
        <title>Gilvimarinus xylanilyticus HB14 isolated from Caulerpa lentillifera aquaculture base in Hainan, China.</title>
        <authorList>
            <person name="Zhang Y.-J."/>
        </authorList>
    </citation>
    <scope>NUCLEOTIDE SEQUENCE</scope>
    <source>
        <strain evidence="9">HB14</strain>
    </source>
</reference>
<proteinExistence type="predicted"/>
<evidence type="ECO:0000256" key="6">
    <source>
        <dbReference type="SAM" id="Phobius"/>
    </source>
</evidence>
<dbReference type="InterPro" id="IPR017560">
    <property type="entry name" value="Cyt_c_biogenesis_CcmI"/>
</dbReference>
<dbReference type="GO" id="GO:0017004">
    <property type="term" value="P:cytochrome complex assembly"/>
    <property type="evidence" value="ECO:0007669"/>
    <property type="project" value="UniProtKB-KW"/>
</dbReference>
<gene>
    <name evidence="9" type="primary">ccmI</name>
    <name evidence="9" type="ORF">M6D89_03850</name>
</gene>
<comment type="subcellular location">
    <subcellularLocation>
        <location evidence="1">Cell envelope</location>
    </subcellularLocation>
</comment>
<evidence type="ECO:0000256" key="2">
    <source>
        <dbReference type="ARBA" id="ARBA00022737"/>
    </source>
</evidence>
<dbReference type="GO" id="GO:0005886">
    <property type="term" value="C:plasma membrane"/>
    <property type="evidence" value="ECO:0007669"/>
    <property type="project" value="TreeGrafter"/>
</dbReference>
<accession>A0A9X2I3T0</accession>
<dbReference type="InterPro" id="IPR056413">
    <property type="entry name" value="TPR_CcmH_CycH"/>
</dbReference>
<evidence type="ECO:0000256" key="4">
    <source>
        <dbReference type="ARBA" id="ARBA00022803"/>
    </source>
</evidence>
<keyword evidence="6" id="KW-1133">Transmembrane helix</keyword>
<reference evidence="9" key="1">
    <citation type="submission" date="2022-05" db="EMBL/GenBank/DDBJ databases">
        <authorList>
            <person name="Sun H.-N."/>
        </authorList>
    </citation>
    <scope>NUCLEOTIDE SEQUENCE</scope>
    <source>
        <strain evidence="9">HB14</strain>
    </source>
</reference>
<protein>
    <submittedName>
        <fullName evidence="9">C-type cytochrome biogenesis protein CcmI</fullName>
    </submittedName>
</protein>
<dbReference type="SMART" id="SM00028">
    <property type="entry name" value="TPR"/>
    <property type="match status" value="1"/>
</dbReference>
<feature type="repeat" description="TPR" evidence="5">
    <location>
        <begin position="165"/>
        <end position="198"/>
    </location>
</feature>
<dbReference type="InterPro" id="IPR019734">
    <property type="entry name" value="TPR_rpt"/>
</dbReference>
<dbReference type="SUPFAM" id="SSF48452">
    <property type="entry name" value="TPR-like"/>
    <property type="match status" value="1"/>
</dbReference>
<dbReference type="AlphaFoldDB" id="A0A9X2I3T0"/>
<dbReference type="PANTHER" id="PTHR47870">
    <property type="entry name" value="CYTOCHROME C-TYPE BIOGENESIS PROTEIN CCMH"/>
    <property type="match status" value="1"/>
</dbReference>
<evidence type="ECO:0000313" key="10">
    <source>
        <dbReference type="Proteomes" id="UP001139319"/>
    </source>
</evidence>
<evidence type="ECO:0000256" key="5">
    <source>
        <dbReference type="PROSITE-ProRule" id="PRU00339"/>
    </source>
</evidence>
<dbReference type="InterPro" id="IPR056412">
    <property type="entry name" value="Ig_CycH"/>
</dbReference>
<dbReference type="InterPro" id="IPR011990">
    <property type="entry name" value="TPR-like_helical_dom_sf"/>
</dbReference>
<evidence type="ECO:0000259" key="7">
    <source>
        <dbReference type="Pfam" id="PF23892"/>
    </source>
</evidence>
<keyword evidence="4 5" id="KW-0802">TPR repeat</keyword>
<keyword evidence="6" id="KW-0812">Transmembrane</keyword>
<dbReference type="Gene3D" id="1.25.40.10">
    <property type="entry name" value="Tetratricopeptide repeat domain"/>
    <property type="match status" value="1"/>
</dbReference>
<dbReference type="PROSITE" id="PS50005">
    <property type="entry name" value="TPR"/>
    <property type="match status" value="1"/>
</dbReference>
<name>A0A9X2I3T0_9GAMM</name>
<dbReference type="EMBL" id="JAMFTH010000001">
    <property type="protein sequence ID" value="MCP8898427.1"/>
    <property type="molecule type" value="Genomic_DNA"/>
</dbReference>
<dbReference type="Pfam" id="PF23914">
    <property type="entry name" value="TPR_CcmH_CycH"/>
    <property type="match status" value="1"/>
</dbReference>
<keyword evidence="10" id="KW-1185">Reference proteome</keyword>
<feature type="transmembrane region" description="Helical" evidence="6">
    <location>
        <begin position="93"/>
        <end position="111"/>
    </location>
</feature>
<evidence type="ECO:0000313" key="9">
    <source>
        <dbReference type="EMBL" id="MCP8898427.1"/>
    </source>
</evidence>
<dbReference type="GO" id="GO:0030313">
    <property type="term" value="C:cell envelope"/>
    <property type="evidence" value="ECO:0007669"/>
    <property type="project" value="UniProtKB-SubCell"/>
</dbReference>
<evidence type="ECO:0000256" key="3">
    <source>
        <dbReference type="ARBA" id="ARBA00022748"/>
    </source>
</evidence>
<evidence type="ECO:0000259" key="8">
    <source>
        <dbReference type="Pfam" id="PF23914"/>
    </source>
</evidence>
<keyword evidence="3" id="KW-0201">Cytochrome c-type biogenesis</keyword>
<sequence>MNVFLIGALVLTLVATLCVVWPLFVRKSYSTSRDDRLQENIALYREHERELQRSHEAGDIDAAQLEKLTLELKANLLADQQVHTARYQSGGKALLAVMALAVCLGSVWLYFAQGASGDVAFTQLQRKVLEDNFTAMQAGERPDAAKTRELVDRLQERVKVQPDNAQYWYLLGNYASQLGEYPLAIEGYRKVYELAPNEPGSASELAQALFLGADNQITEEVAFLTDKALQVDPDDTTALGLAGIRAFGAQDYANAVRYWQSAADLTPPGASGRRALLAGVERARAELEKGGAAQSEASADASWQLPVTVTLADDLAIPDGATLFVFVRQHQGSPMPLAVYRTPARQLPLSVTLDESMAMTTADRLYNAGALELVARLSNSGQAMPQSGDMEGRVGPLDAEDLAGELNVEIDTVRP</sequence>
<dbReference type="NCBIfam" id="TIGR03142">
    <property type="entry name" value="cytochro_ccmI"/>
    <property type="match status" value="1"/>
</dbReference>
<organism evidence="9 10">
    <name type="scientific">Gilvimarinus xylanilyticus</name>
    <dbReference type="NCBI Taxonomy" id="2944139"/>
    <lineage>
        <taxon>Bacteria</taxon>
        <taxon>Pseudomonadati</taxon>
        <taxon>Pseudomonadota</taxon>
        <taxon>Gammaproteobacteria</taxon>
        <taxon>Cellvibrionales</taxon>
        <taxon>Cellvibrionaceae</taxon>
        <taxon>Gilvimarinus</taxon>
    </lineage>
</organism>
<evidence type="ECO:0000256" key="1">
    <source>
        <dbReference type="ARBA" id="ARBA00004196"/>
    </source>
</evidence>
<dbReference type="InterPro" id="IPR051263">
    <property type="entry name" value="C-type_cytochrome_biogenesis"/>
</dbReference>
<feature type="transmembrane region" description="Helical" evidence="6">
    <location>
        <begin position="6"/>
        <end position="25"/>
    </location>
</feature>
<feature type="domain" description="Cytochrome c-type biogenesis protein H Ig-like" evidence="7">
    <location>
        <begin position="306"/>
        <end position="411"/>
    </location>
</feature>